<dbReference type="AlphaFoldDB" id="A0A6J7IQA4"/>
<gene>
    <name evidence="2" type="ORF">UFOPK1392_01894</name>
    <name evidence="3" type="ORF">UFOPK3733_00757</name>
</gene>
<feature type="transmembrane region" description="Helical" evidence="1">
    <location>
        <begin position="182"/>
        <end position="201"/>
    </location>
</feature>
<feature type="transmembrane region" description="Helical" evidence="1">
    <location>
        <begin position="30"/>
        <end position="63"/>
    </location>
</feature>
<dbReference type="EMBL" id="CAEMXZ010000105">
    <property type="protein sequence ID" value="CAB4324130.1"/>
    <property type="molecule type" value="Genomic_DNA"/>
</dbReference>
<dbReference type="EMBL" id="CAFBNC010000027">
    <property type="protein sequence ID" value="CAB4932464.1"/>
    <property type="molecule type" value="Genomic_DNA"/>
</dbReference>
<keyword evidence="1" id="KW-0812">Transmembrane</keyword>
<name>A0A6J7IQA4_9ZZZZ</name>
<evidence type="ECO:0000313" key="2">
    <source>
        <dbReference type="EMBL" id="CAB4324130.1"/>
    </source>
</evidence>
<feature type="transmembrane region" description="Helical" evidence="1">
    <location>
        <begin position="207"/>
        <end position="231"/>
    </location>
</feature>
<protein>
    <submittedName>
        <fullName evidence="3">Unannotated protein</fullName>
    </submittedName>
</protein>
<sequence>MSPAASTRPSPVQRFVLMPNSAGREVRFGILWFVGFIVCAFVGPIAVALLIGSLSSVAALQSVAAWKQARSEVDRQVAAVTPLAAALAALVGVGLSGFVLLFGVVAAVVLALAAPRRRSGVIARAGVTVRCMLLPTITAVAVVSMARTSMSGLLVLLVLVSAYEAGNHLIGTDAGSVFEGPIAGIIAVVVLTFTEATFQFGPFSSHSAWVLGALAAVTAPLGAPLAAAMVPRAQDVGAALRRLDAWLVVAPAWCWVLWNLLGRTH</sequence>
<proteinExistence type="predicted"/>
<evidence type="ECO:0000313" key="3">
    <source>
        <dbReference type="EMBL" id="CAB4932464.1"/>
    </source>
</evidence>
<accession>A0A6J7IQA4</accession>
<feature type="transmembrane region" description="Helical" evidence="1">
    <location>
        <begin position="83"/>
        <end position="113"/>
    </location>
</feature>
<reference evidence="3" key="1">
    <citation type="submission" date="2020-05" db="EMBL/GenBank/DDBJ databases">
        <authorList>
            <person name="Chiriac C."/>
            <person name="Salcher M."/>
            <person name="Ghai R."/>
            <person name="Kavagutti S V."/>
        </authorList>
    </citation>
    <scope>NUCLEOTIDE SEQUENCE</scope>
</reference>
<keyword evidence="1" id="KW-0472">Membrane</keyword>
<feature type="transmembrane region" description="Helical" evidence="1">
    <location>
        <begin position="125"/>
        <end position="146"/>
    </location>
</feature>
<evidence type="ECO:0000256" key="1">
    <source>
        <dbReference type="SAM" id="Phobius"/>
    </source>
</evidence>
<keyword evidence="1" id="KW-1133">Transmembrane helix</keyword>
<feature type="transmembrane region" description="Helical" evidence="1">
    <location>
        <begin position="243"/>
        <end position="261"/>
    </location>
</feature>
<organism evidence="3">
    <name type="scientific">freshwater metagenome</name>
    <dbReference type="NCBI Taxonomy" id="449393"/>
    <lineage>
        <taxon>unclassified sequences</taxon>
        <taxon>metagenomes</taxon>
        <taxon>ecological metagenomes</taxon>
    </lineage>
</organism>